<dbReference type="GO" id="GO:1990862">
    <property type="term" value="C:nuclear membrane complex Bqt3-Bqt4"/>
    <property type="evidence" value="ECO:0007669"/>
    <property type="project" value="InterPro"/>
</dbReference>
<sequence length="451" mass="48531">MSTADSPTKPTAARPQLPYSHMNPFLSPANTLKSPVVKYQVITREGQEITVGRVKIPTPGNGHAFILRRFDTGAISQTTMFRAAFPTSPEELEKVESAWVKQSFDCSTANGGSGKSSLRLAGTWVHPETASELAPLYYLEPIVTSLLSARPDPNQEYRRSTKAGSNNNNNNSNAPPTSASTENGASSPVKASGRAPLSPRASPKPTKRRREEREATPDSQSSTGLGLPTRRVVRGSSPALPVVPGSGSGSPNTQRISRTKMTKTVVNRSSPVKGESSPKKAVVTAAATAATTTRSVIVEKVREEEDEEVVDVPGPNMHEDIAEQKELIAKLKAERDANAAAALAAAAAASKTEAEDSKEGKEEEEEEAQVPEPEPQSSKRAREDEQEGGQQEVLQFKFREPEEQEVIAAREIRSNKRLSLDLEPQQKSAAWGALWFVSGLAAAVTIPSFFL</sequence>
<dbReference type="STRING" id="2282107.A0A286UAN6"/>
<dbReference type="AlphaFoldDB" id="A0A286UAN6"/>
<keyword evidence="2" id="KW-0812">Transmembrane</keyword>
<dbReference type="EMBL" id="NBII01000008">
    <property type="protein sequence ID" value="PAV16642.1"/>
    <property type="molecule type" value="Genomic_DNA"/>
</dbReference>
<name>A0A286UAN6_9AGAM</name>
<feature type="transmembrane region" description="Helical" evidence="2">
    <location>
        <begin position="429"/>
        <end position="450"/>
    </location>
</feature>
<dbReference type="PANTHER" id="PTHR38044">
    <property type="entry name" value="BOUQUET FORMATION PROTEIN 4"/>
    <property type="match status" value="1"/>
</dbReference>
<dbReference type="OrthoDB" id="1935484at2759"/>
<feature type="region of interest" description="Disordered" evidence="1">
    <location>
        <begin position="1"/>
        <end position="21"/>
    </location>
</feature>
<dbReference type="InterPro" id="IPR003163">
    <property type="entry name" value="Tscrpt_reg_HTH_APSES-type"/>
</dbReference>
<gene>
    <name evidence="4" type="ORF">PNOK_0826200</name>
</gene>
<dbReference type="InParanoid" id="A0A286UAN6"/>
<keyword evidence="2" id="KW-1133">Transmembrane helix</keyword>
<protein>
    <submittedName>
        <fullName evidence="4">Apses transcription</fullName>
    </submittedName>
</protein>
<evidence type="ECO:0000313" key="5">
    <source>
        <dbReference type="Proteomes" id="UP000217199"/>
    </source>
</evidence>
<dbReference type="SUPFAM" id="SSF54616">
    <property type="entry name" value="DNA-binding domain of Mlu1-box binding protein MBP1"/>
    <property type="match status" value="1"/>
</dbReference>
<dbReference type="Gene3D" id="3.10.260.10">
    <property type="entry name" value="Transcription regulator HTH, APSES-type DNA-binding domain"/>
    <property type="match status" value="1"/>
</dbReference>
<keyword evidence="2" id="KW-0472">Membrane</keyword>
<feature type="region of interest" description="Disordered" evidence="1">
    <location>
        <begin position="347"/>
        <end position="400"/>
    </location>
</feature>
<evidence type="ECO:0000256" key="1">
    <source>
        <dbReference type="SAM" id="MobiDB-lite"/>
    </source>
</evidence>
<dbReference type="GO" id="GO:0070197">
    <property type="term" value="P:meiotic attachment of telomere to nuclear envelope"/>
    <property type="evidence" value="ECO:0007669"/>
    <property type="project" value="InterPro"/>
</dbReference>
<evidence type="ECO:0000256" key="2">
    <source>
        <dbReference type="SAM" id="Phobius"/>
    </source>
</evidence>
<feature type="compositionally biased region" description="Basic and acidic residues" evidence="1">
    <location>
        <begin position="352"/>
        <end position="361"/>
    </location>
</feature>
<dbReference type="Proteomes" id="UP000217199">
    <property type="component" value="Unassembled WGS sequence"/>
</dbReference>
<feature type="compositionally biased region" description="Low complexity" evidence="1">
    <location>
        <begin position="165"/>
        <end position="181"/>
    </location>
</feature>
<organism evidence="4 5">
    <name type="scientific">Pyrrhoderma noxium</name>
    <dbReference type="NCBI Taxonomy" id="2282107"/>
    <lineage>
        <taxon>Eukaryota</taxon>
        <taxon>Fungi</taxon>
        <taxon>Dikarya</taxon>
        <taxon>Basidiomycota</taxon>
        <taxon>Agaricomycotina</taxon>
        <taxon>Agaricomycetes</taxon>
        <taxon>Hymenochaetales</taxon>
        <taxon>Hymenochaetaceae</taxon>
        <taxon>Pyrrhoderma</taxon>
    </lineage>
</organism>
<dbReference type="InterPro" id="IPR036887">
    <property type="entry name" value="HTH_APSES_sf"/>
</dbReference>
<reference evidence="4 5" key="1">
    <citation type="journal article" date="2017" name="Mol. Ecol.">
        <title>Comparative and population genomic landscape of Phellinus noxius: A hypervariable fungus causing root rot in trees.</title>
        <authorList>
            <person name="Chung C.L."/>
            <person name="Lee T.J."/>
            <person name="Akiba M."/>
            <person name="Lee H.H."/>
            <person name="Kuo T.H."/>
            <person name="Liu D."/>
            <person name="Ke H.M."/>
            <person name="Yokoi T."/>
            <person name="Roa M.B."/>
            <person name="Lu M.J."/>
            <person name="Chang Y.Y."/>
            <person name="Ann P.J."/>
            <person name="Tsai J.N."/>
            <person name="Chen C.Y."/>
            <person name="Tzean S.S."/>
            <person name="Ota Y."/>
            <person name="Hattori T."/>
            <person name="Sahashi N."/>
            <person name="Liou R.F."/>
            <person name="Kikuchi T."/>
            <person name="Tsai I.J."/>
        </authorList>
    </citation>
    <scope>NUCLEOTIDE SEQUENCE [LARGE SCALE GENOMIC DNA]</scope>
    <source>
        <strain evidence="4 5">FFPRI411160</strain>
    </source>
</reference>
<evidence type="ECO:0000313" key="4">
    <source>
        <dbReference type="EMBL" id="PAV16642.1"/>
    </source>
</evidence>
<dbReference type="GO" id="GO:0044820">
    <property type="term" value="P:mitotic telomere tethering at nuclear periphery"/>
    <property type="evidence" value="ECO:0007669"/>
    <property type="project" value="TreeGrafter"/>
</dbReference>
<proteinExistence type="predicted"/>
<evidence type="ECO:0000259" key="3">
    <source>
        <dbReference type="PROSITE" id="PS51299"/>
    </source>
</evidence>
<accession>A0A286UAN6</accession>
<comment type="caution">
    <text evidence="4">The sequence shown here is derived from an EMBL/GenBank/DDBJ whole genome shotgun (WGS) entry which is preliminary data.</text>
</comment>
<dbReference type="InterPro" id="IPR037548">
    <property type="entry name" value="Bqt4"/>
</dbReference>
<feature type="region of interest" description="Disordered" evidence="1">
    <location>
        <begin position="150"/>
        <end position="280"/>
    </location>
</feature>
<keyword evidence="5" id="KW-1185">Reference proteome</keyword>
<dbReference type="GO" id="GO:0003677">
    <property type="term" value="F:DNA binding"/>
    <property type="evidence" value="ECO:0007669"/>
    <property type="project" value="InterPro"/>
</dbReference>
<dbReference type="PROSITE" id="PS51299">
    <property type="entry name" value="HTH_APSES"/>
    <property type="match status" value="1"/>
</dbReference>
<dbReference type="PANTHER" id="PTHR38044:SF1">
    <property type="entry name" value="BOUQUET FORMATION PROTEIN 4"/>
    <property type="match status" value="1"/>
</dbReference>
<feature type="domain" description="HTH APSES-type" evidence="3">
    <location>
        <begin position="38"/>
        <end position="158"/>
    </location>
</feature>